<dbReference type="Pfam" id="PF00089">
    <property type="entry name" value="Trypsin"/>
    <property type="match status" value="1"/>
</dbReference>
<evidence type="ECO:0000256" key="5">
    <source>
        <dbReference type="ARBA" id="ARBA00023157"/>
    </source>
</evidence>
<dbReference type="InterPro" id="IPR050127">
    <property type="entry name" value="Serine_Proteases_S1"/>
</dbReference>
<dbReference type="InterPro" id="IPR001254">
    <property type="entry name" value="Trypsin_dom"/>
</dbReference>
<dbReference type="Proteomes" id="UP001529510">
    <property type="component" value="Unassembled WGS sequence"/>
</dbReference>
<feature type="non-terminal residue" evidence="10">
    <location>
        <position position="1"/>
    </location>
</feature>
<evidence type="ECO:0000256" key="6">
    <source>
        <dbReference type="ARBA" id="ARBA00024195"/>
    </source>
</evidence>
<dbReference type="Gene3D" id="2.40.10.10">
    <property type="entry name" value="Trypsin-like serine proteases"/>
    <property type="match status" value="1"/>
</dbReference>
<sequence length="72" mass="7370">CLDLPVLSKKKCTGAYGSIITENMFCAGFMEGGKDSCQGDSGGPVVCKGKLQGVVSFGQGCAKPGYPGVYVE</sequence>
<keyword evidence="2" id="KW-0645">Protease</keyword>
<feature type="non-terminal residue" evidence="10">
    <location>
        <position position="72"/>
    </location>
</feature>
<dbReference type="FunFam" id="2.40.10.10:FF:000002">
    <property type="entry name" value="Transmembrane protease serine"/>
    <property type="match status" value="1"/>
</dbReference>
<evidence type="ECO:0000256" key="3">
    <source>
        <dbReference type="ARBA" id="ARBA00022801"/>
    </source>
</evidence>
<keyword evidence="4" id="KW-0720">Serine protease</keyword>
<evidence type="ECO:0000313" key="11">
    <source>
        <dbReference type="Proteomes" id="UP001529510"/>
    </source>
</evidence>
<evidence type="ECO:0000256" key="7">
    <source>
        <dbReference type="ARBA" id="ARBA00036320"/>
    </source>
</evidence>
<gene>
    <name evidence="10" type="ORF">M9458_037216</name>
</gene>
<keyword evidence="11" id="KW-1185">Reference proteome</keyword>
<accession>A0ABD0P4H1</accession>
<dbReference type="PANTHER" id="PTHR24264:SF7">
    <property type="entry name" value="TRYPSIN-2-LIKE"/>
    <property type="match status" value="1"/>
</dbReference>
<dbReference type="EMBL" id="JAMKFB020000018">
    <property type="protein sequence ID" value="KAL0168994.1"/>
    <property type="molecule type" value="Genomic_DNA"/>
</dbReference>
<dbReference type="GO" id="GO:0005576">
    <property type="term" value="C:extracellular region"/>
    <property type="evidence" value="ECO:0007669"/>
    <property type="project" value="UniProtKB-SubCell"/>
</dbReference>
<name>A0ABD0P4H1_CIRMR</name>
<reference evidence="10 11" key="1">
    <citation type="submission" date="2024-05" db="EMBL/GenBank/DDBJ databases">
        <title>Genome sequencing and assembly of Indian major carp, Cirrhinus mrigala (Hamilton, 1822).</title>
        <authorList>
            <person name="Mohindra V."/>
            <person name="Chowdhury L.M."/>
            <person name="Lal K."/>
            <person name="Jena J.K."/>
        </authorList>
    </citation>
    <scope>NUCLEOTIDE SEQUENCE [LARGE SCALE GENOMIC DNA]</scope>
    <source>
        <strain evidence="10">CM1030</strain>
        <tissue evidence="10">Blood</tissue>
    </source>
</reference>
<keyword evidence="5" id="KW-1015">Disulfide bond</keyword>
<feature type="domain" description="Peptidase S1" evidence="9">
    <location>
        <begin position="1"/>
        <end position="72"/>
    </location>
</feature>
<evidence type="ECO:0000313" key="10">
    <source>
        <dbReference type="EMBL" id="KAL0168994.1"/>
    </source>
</evidence>
<dbReference type="AlphaFoldDB" id="A0ABD0P4H1"/>
<dbReference type="GO" id="GO:0006508">
    <property type="term" value="P:proteolysis"/>
    <property type="evidence" value="ECO:0007669"/>
    <property type="project" value="UniProtKB-KW"/>
</dbReference>
<comment type="similarity">
    <text evidence="6">Belongs to the peptidase S1 family. CLIP subfamily.</text>
</comment>
<dbReference type="SUPFAM" id="SSF50494">
    <property type="entry name" value="Trypsin-like serine proteases"/>
    <property type="match status" value="1"/>
</dbReference>
<dbReference type="PANTHER" id="PTHR24264">
    <property type="entry name" value="TRYPSIN-RELATED"/>
    <property type="match status" value="1"/>
</dbReference>
<evidence type="ECO:0000256" key="2">
    <source>
        <dbReference type="ARBA" id="ARBA00022670"/>
    </source>
</evidence>
<dbReference type="InterPro" id="IPR009003">
    <property type="entry name" value="Peptidase_S1_PA"/>
</dbReference>
<comment type="catalytic activity">
    <reaction evidence="7">
        <text>Preferential cleavage: Arg-|-Xaa, Lys-|-Xaa.</text>
        <dbReference type="EC" id="3.4.21.4"/>
    </reaction>
</comment>
<dbReference type="InterPro" id="IPR033116">
    <property type="entry name" value="TRYPSIN_SER"/>
</dbReference>
<comment type="caution">
    <text evidence="10">The sequence shown here is derived from an EMBL/GenBank/DDBJ whole genome shotgun (WGS) entry which is preliminary data.</text>
</comment>
<proteinExistence type="inferred from homology"/>
<dbReference type="PROSITE" id="PS50240">
    <property type="entry name" value="TRYPSIN_DOM"/>
    <property type="match status" value="1"/>
</dbReference>
<organism evidence="10 11">
    <name type="scientific">Cirrhinus mrigala</name>
    <name type="common">Mrigala</name>
    <dbReference type="NCBI Taxonomy" id="683832"/>
    <lineage>
        <taxon>Eukaryota</taxon>
        <taxon>Metazoa</taxon>
        <taxon>Chordata</taxon>
        <taxon>Craniata</taxon>
        <taxon>Vertebrata</taxon>
        <taxon>Euteleostomi</taxon>
        <taxon>Actinopterygii</taxon>
        <taxon>Neopterygii</taxon>
        <taxon>Teleostei</taxon>
        <taxon>Ostariophysi</taxon>
        <taxon>Cypriniformes</taxon>
        <taxon>Cyprinidae</taxon>
        <taxon>Labeoninae</taxon>
        <taxon>Labeonini</taxon>
        <taxon>Cirrhinus</taxon>
    </lineage>
</organism>
<evidence type="ECO:0000256" key="4">
    <source>
        <dbReference type="ARBA" id="ARBA00022825"/>
    </source>
</evidence>
<evidence type="ECO:0000256" key="1">
    <source>
        <dbReference type="ARBA" id="ARBA00004239"/>
    </source>
</evidence>
<dbReference type="GO" id="GO:0004252">
    <property type="term" value="F:serine-type endopeptidase activity"/>
    <property type="evidence" value="ECO:0007669"/>
    <property type="project" value="UniProtKB-EC"/>
</dbReference>
<evidence type="ECO:0000256" key="8">
    <source>
        <dbReference type="ARBA" id="ARBA00038868"/>
    </source>
</evidence>
<keyword evidence="3" id="KW-0378">Hydrolase</keyword>
<dbReference type="InterPro" id="IPR043504">
    <property type="entry name" value="Peptidase_S1_PA_chymotrypsin"/>
</dbReference>
<dbReference type="PROSITE" id="PS00135">
    <property type="entry name" value="TRYPSIN_SER"/>
    <property type="match status" value="1"/>
</dbReference>
<protein>
    <recommendedName>
        <fullName evidence="8">trypsin</fullName>
        <ecNumber evidence="8">3.4.21.4</ecNumber>
    </recommendedName>
</protein>
<evidence type="ECO:0000259" key="9">
    <source>
        <dbReference type="PROSITE" id="PS50240"/>
    </source>
</evidence>
<comment type="subcellular location">
    <subcellularLocation>
        <location evidence="1">Secreted</location>
        <location evidence="1">Extracellular space</location>
    </subcellularLocation>
</comment>
<dbReference type="EC" id="3.4.21.4" evidence="8"/>